<dbReference type="InterPro" id="IPR044847">
    <property type="entry name" value="KAN_fam"/>
</dbReference>
<feature type="region of interest" description="Disordered" evidence="7">
    <location>
        <begin position="1"/>
        <end position="30"/>
    </location>
</feature>
<accession>A0A5J6NC94</accession>
<dbReference type="InterPro" id="IPR006447">
    <property type="entry name" value="Myb_dom_plants"/>
</dbReference>
<comment type="subcellular location">
    <subcellularLocation>
        <location evidence="1">Nucleus</location>
    </subcellularLocation>
</comment>
<proteinExistence type="evidence at transcript level"/>
<keyword evidence="2" id="KW-0217">Developmental protein</keyword>
<evidence type="ECO:0000256" key="1">
    <source>
        <dbReference type="ARBA" id="ARBA00004123"/>
    </source>
</evidence>
<keyword evidence="5" id="KW-0804">Transcription</keyword>
<evidence type="ECO:0000259" key="8">
    <source>
        <dbReference type="Pfam" id="PF00249"/>
    </source>
</evidence>
<keyword evidence="6" id="KW-0539">Nucleus</keyword>
<dbReference type="GO" id="GO:0005634">
    <property type="term" value="C:nucleus"/>
    <property type="evidence" value="ECO:0007669"/>
    <property type="project" value="UniProtKB-SubCell"/>
</dbReference>
<sequence>MELFPAQPDLSLQISPPTNTKPSSSWSTTSEDTINLGFWRRAINSNSITTFPPPSNPSSSSSSFSTATVDLSLSNPSLPHHSNHLLHHHHHPPFLHEPLSNPSLPPISGIPVYHCPPSFPLPSHHYHVYNSPSTTATSNHPLATFSRSSLSSSLSSSSRFLPRFPTKRGMRAPRMRWTSTLHARFVHAVDLLGGHERATPKSVLELMDVKDLTLAHVKSHLQMYRTVKTTDKAASPGHENEPIEISDDNLLDLNNTVRGSESSVQNGRPTVQNGMNSCGLWSNSSSRGGLFHDKLKESSTGSMSSLESEMQSRSFEMISDINSSCISENSSKKPNLDFTLGRPR</sequence>
<keyword evidence="4" id="KW-0805">Transcription regulation</keyword>
<dbReference type="GO" id="GO:0000976">
    <property type="term" value="F:transcription cis-regulatory region binding"/>
    <property type="evidence" value="ECO:0007669"/>
    <property type="project" value="InterPro"/>
</dbReference>
<dbReference type="InterPro" id="IPR009057">
    <property type="entry name" value="Homeodomain-like_sf"/>
</dbReference>
<dbReference type="FunFam" id="1.10.10.60:FF:000002">
    <property type="entry name" value="Myb family transcription factor"/>
    <property type="match status" value="1"/>
</dbReference>
<dbReference type="AlphaFoldDB" id="A0A5J6NC94"/>
<evidence type="ECO:0000256" key="6">
    <source>
        <dbReference type="ARBA" id="ARBA00023242"/>
    </source>
</evidence>
<organism evidence="9">
    <name type="scientific">Cymbidium ensifolium</name>
    <name type="common">Orchid</name>
    <name type="synonym">Epidendrum ensifolium</name>
    <dbReference type="NCBI Taxonomy" id="78740"/>
    <lineage>
        <taxon>Eukaryota</taxon>
        <taxon>Viridiplantae</taxon>
        <taxon>Streptophyta</taxon>
        <taxon>Embryophyta</taxon>
        <taxon>Tracheophyta</taxon>
        <taxon>Spermatophyta</taxon>
        <taxon>Magnoliopsida</taxon>
        <taxon>Liliopsida</taxon>
        <taxon>Asparagales</taxon>
        <taxon>Orchidaceae</taxon>
        <taxon>Epidendroideae</taxon>
        <taxon>Cymbidieae</taxon>
        <taxon>Cymbidiinae</taxon>
        <taxon>Cymbidium</taxon>
    </lineage>
</organism>
<dbReference type="InterPro" id="IPR001005">
    <property type="entry name" value="SANT/Myb"/>
</dbReference>
<name>A0A5J6NC94_CYMEN</name>
<dbReference type="GO" id="GO:0006355">
    <property type="term" value="P:regulation of DNA-templated transcription"/>
    <property type="evidence" value="ECO:0007669"/>
    <property type="project" value="InterPro"/>
</dbReference>
<dbReference type="SUPFAM" id="SSF46689">
    <property type="entry name" value="Homeodomain-like"/>
    <property type="match status" value="1"/>
</dbReference>
<evidence type="ECO:0000256" key="3">
    <source>
        <dbReference type="ARBA" id="ARBA00022782"/>
    </source>
</evidence>
<feature type="domain" description="Myb-like" evidence="8">
    <location>
        <begin position="174"/>
        <end position="225"/>
    </location>
</feature>
<feature type="region of interest" description="Disordered" evidence="7">
    <location>
        <begin position="325"/>
        <end position="344"/>
    </location>
</feature>
<feature type="compositionally biased region" description="Polar residues" evidence="7">
    <location>
        <begin position="10"/>
        <end position="30"/>
    </location>
</feature>
<keyword evidence="3" id="KW-0221">Differentiation</keyword>
<dbReference type="PANTHER" id="PTHR31496">
    <property type="entry name" value="TRANSCRIPTION FACTOR KAN2-RELATED"/>
    <property type="match status" value="1"/>
</dbReference>
<dbReference type="Gene3D" id="1.10.10.60">
    <property type="entry name" value="Homeodomain-like"/>
    <property type="match status" value="1"/>
</dbReference>
<evidence type="ECO:0000313" key="9">
    <source>
        <dbReference type="EMBL" id="QEX51327.1"/>
    </source>
</evidence>
<dbReference type="Pfam" id="PF00249">
    <property type="entry name" value="Myb_DNA-binding"/>
    <property type="match status" value="1"/>
</dbReference>
<reference evidence="9" key="1">
    <citation type="journal article" date="2015" name="PLoS ONE">
        <title>Digital Gene Expression Analysis Based on De Novo Transcriptome Assembly Reveals New Genes Associated with Floral Organ Differentiation of the Orchid Plant Cymbidium ensifolium.</title>
        <authorList>
            <person name="Yang F."/>
            <person name="Zhu G."/>
        </authorList>
    </citation>
    <scope>NUCLEOTIDE SEQUENCE</scope>
</reference>
<evidence type="ECO:0000256" key="2">
    <source>
        <dbReference type="ARBA" id="ARBA00022473"/>
    </source>
</evidence>
<protein>
    <submittedName>
        <fullName evidence="9">Putative transcription factor KAN2 isoform X2</fullName>
    </submittedName>
</protein>
<evidence type="ECO:0000256" key="4">
    <source>
        <dbReference type="ARBA" id="ARBA00023015"/>
    </source>
</evidence>
<evidence type="ECO:0000256" key="5">
    <source>
        <dbReference type="ARBA" id="ARBA00023163"/>
    </source>
</evidence>
<dbReference type="EMBL" id="MK861782">
    <property type="protein sequence ID" value="QEX51327.1"/>
    <property type="molecule type" value="mRNA"/>
</dbReference>
<dbReference type="PANTHER" id="PTHR31496:SF48">
    <property type="entry name" value="TRANSCRIPTION FACTOR KAN2-RELATED"/>
    <property type="match status" value="1"/>
</dbReference>
<dbReference type="NCBIfam" id="TIGR01557">
    <property type="entry name" value="myb_SHAQKYF"/>
    <property type="match status" value="1"/>
</dbReference>
<dbReference type="GO" id="GO:0010158">
    <property type="term" value="P:abaxial cell fate specification"/>
    <property type="evidence" value="ECO:0007669"/>
    <property type="project" value="InterPro"/>
</dbReference>
<evidence type="ECO:0000256" key="7">
    <source>
        <dbReference type="SAM" id="MobiDB-lite"/>
    </source>
</evidence>